<comment type="caution">
    <text evidence="1">The sequence shown here is derived from an EMBL/GenBank/DDBJ whole genome shotgun (WGS) entry which is preliminary data.</text>
</comment>
<sequence length="173" mass="19276">MAPFRRSGVTGDKELIANLRELAKGPSNAEVDQAATQSLRPMLSKTKERLKAARNYIGKYPGFPQPKVPRSGGHVDQGIVIRKSKVSSKSKRSYKLGATRRSRFLLHLVEFGTAPHYQPLFRGGWQHPGAKAHPSLTPSFDEEAGNVPNTFGRLIWNTMSNKISKMKKGPRRK</sequence>
<dbReference type="AlphaFoldDB" id="A0A4R3RHM0"/>
<evidence type="ECO:0000313" key="1">
    <source>
        <dbReference type="EMBL" id="TCU34164.1"/>
    </source>
</evidence>
<protein>
    <recommendedName>
        <fullName evidence="3">HK97 gp10 family phage protein</fullName>
    </recommendedName>
</protein>
<gene>
    <name evidence="1" type="ORF">EV129_113149</name>
</gene>
<evidence type="ECO:0008006" key="3">
    <source>
        <dbReference type="Google" id="ProtNLM"/>
    </source>
</evidence>
<dbReference type="Proteomes" id="UP000295507">
    <property type="component" value="Unassembled WGS sequence"/>
</dbReference>
<organism evidence="1 2">
    <name type="scientific">Rhizobium azibense</name>
    <dbReference type="NCBI Taxonomy" id="1136135"/>
    <lineage>
        <taxon>Bacteria</taxon>
        <taxon>Pseudomonadati</taxon>
        <taxon>Pseudomonadota</taxon>
        <taxon>Alphaproteobacteria</taxon>
        <taxon>Hyphomicrobiales</taxon>
        <taxon>Rhizobiaceae</taxon>
        <taxon>Rhizobium/Agrobacterium group</taxon>
        <taxon>Rhizobium</taxon>
    </lineage>
</organism>
<accession>A0A4R3RHM0</accession>
<proteinExistence type="predicted"/>
<dbReference type="EMBL" id="SMBK01000013">
    <property type="protein sequence ID" value="TCU34164.1"/>
    <property type="molecule type" value="Genomic_DNA"/>
</dbReference>
<name>A0A4R3RHM0_9HYPH</name>
<reference evidence="1 2" key="1">
    <citation type="submission" date="2019-03" db="EMBL/GenBank/DDBJ databases">
        <title>Genomic Encyclopedia of Type Strains, Phase IV (KMG-V): Genome sequencing to study the core and pangenomes of soil and plant-associated prokaryotes.</title>
        <authorList>
            <person name="Whitman W."/>
        </authorList>
    </citation>
    <scope>NUCLEOTIDE SEQUENCE [LARGE SCALE GENOMIC DNA]</scope>
    <source>
        <strain evidence="1 2">IE4868</strain>
    </source>
</reference>
<evidence type="ECO:0000313" key="2">
    <source>
        <dbReference type="Proteomes" id="UP000295507"/>
    </source>
</evidence>